<gene>
    <name evidence="2" type="ORF">SAMN05444342_3986</name>
    <name evidence="1" type="ORF">ZOD2009_01435</name>
</gene>
<keyword evidence="4" id="KW-1185">Reference proteome</keyword>
<dbReference type="Proteomes" id="UP000003751">
    <property type="component" value="Unassembled WGS sequence"/>
</dbReference>
<dbReference type="Pfam" id="PF19096">
    <property type="entry name" value="DUF5784"/>
    <property type="match status" value="1"/>
</dbReference>
<evidence type="ECO:0000313" key="3">
    <source>
        <dbReference type="Proteomes" id="UP000003751"/>
    </source>
</evidence>
<accession>E7QMW9</accession>
<reference evidence="2" key="3">
    <citation type="submission" date="2016-11" db="EMBL/GenBank/DDBJ databases">
        <authorList>
            <person name="Jaros S."/>
            <person name="Januszkiewicz K."/>
            <person name="Wedrychowicz H."/>
        </authorList>
    </citation>
    <scope>NUCLEOTIDE SEQUENCE [LARGE SCALE GENOMIC DNA]</scope>
    <source>
        <strain evidence="2">DX253</strain>
    </source>
</reference>
<dbReference type="Proteomes" id="UP000184203">
    <property type="component" value="Unassembled WGS sequence"/>
</dbReference>
<protein>
    <submittedName>
        <fullName evidence="1">Uncharacterized protein</fullName>
    </submittedName>
</protein>
<name>E7QMW9_HALPU</name>
<dbReference type="PATRIC" id="fig|797209.4.peg.271"/>
<dbReference type="AlphaFoldDB" id="E7QMW9"/>
<dbReference type="InterPro" id="IPR043953">
    <property type="entry name" value="DUF5784"/>
</dbReference>
<evidence type="ECO:0000313" key="2">
    <source>
        <dbReference type="EMBL" id="SHL50346.1"/>
    </source>
</evidence>
<dbReference type="EMBL" id="FRAN01000007">
    <property type="protein sequence ID" value="SHL50346.1"/>
    <property type="molecule type" value="Genomic_DNA"/>
</dbReference>
<dbReference type="eggNOG" id="arCOG04738">
    <property type="taxonomic scope" value="Archaea"/>
</dbReference>
<sequence>MASPLRFRRSTERWDDDRITTELYSHLDSNLGARSTTPHYVEPNGFEARRFEMDNGDVALFVWNDDLAYWLGNTETPPALWRTNKHTFDEVPYPIARWSQRELLADLAVESPWLAEYDYLSWFFLPVFFSKDGRETSRAFFRKYAAGFPDATRDEALSFYERFLSTGALDDYRYTMASKLGTSEYFDENRMSSTMSEFTVAKVLTDAGYDVEPEIEVTTGHSLDFRADPRDGDQSSLVEVTRPRPPTRRAADTPVAAVRETAETKTNGQLSEHGGGAVLFVDCTGFRDDEWAAVVGEQPGVRHRPAVVFRARPSGHIEAYEKGSVPLSLNRALEWV</sequence>
<reference evidence="4" key="2">
    <citation type="submission" date="2016-11" db="EMBL/GenBank/DDBJ databases">
        <authorList>
            <person name="Varghese N."/>
            <person name="Submissions S."/>
        </authorList>
    </citation>
    <scope>NUCLEOTIDE SEQUENCE [LARGE SCALE GENOMIC DNA]</scope>
    <source>
        <strain evidence="4">DX253</strain>
    </source>
</reference>
<organism evidence="1 3">
    <name type="scientific">Haladaptatus paucihalophilus DX253</name>
    <dbReference type="NCBI Taxonomy" id="797209"/>
    <lineage>
        <taxon>Archaea</taxon>
        <taxon>Methanobacteriati</taxon>
        <taxon>Methanobacteriota</taxon>
        <taxon>Stenosarchaea group</taxon>
        <taxon>Halobacteria</taxon>
        <taxon>Halobacteriales</taxon>
        <taxon>Haladaptataceae</taxon>
        <taxon>Haladaptatus</taxon>
    </lineage>
</organism>
<dbReference type="RefSeq" id="WP_007976319.1">
    <property type="nucleotide sequence ID" value="NZ_AEMG01000002.1"/>
</dbReference>
<evidence type="ECO:0000313" key="1">
    <source>
        <dbReference type="EMBL" id="EFW93764.1"/>
    </source>
</evidence>
<reference evidence="1 3" key="1">
    <citation type="journal article" date="2014" name="ISME J.">
        <title>Trehalose/2-sulfotrehalose biosynthesis and glycine-betaine uptake are widely spread mechanisms for osmoadaptation in the Halobacteriales.</title>
        <authorList>
            <person name="Youssef N.H."/>
            <person name="Savage-Ashlock K.N."/>
            <person name="McCully A.L."/>
            <person name="Luedtke B."/>
            <person name="Shaw E.I."/>
            <person name="Hoff W.D."/>
            <person name="Elshahed M.S."/>
        </authorList>
    </citation>
    <scope>NUCLEOTIDE SEQUENCE [LARGE SCALE GENOMIC DNA]</scope>
    <source>
        <strain evidence="1 3">DX253</strain>
    </source>
</reference>
<dbReference type="OrthoDB" id="154989at2157"/>
<evidence type="ECO:0000313" key="4">
    <source>
        <dbReference type="Proteomes" id="UP000184203"/>
    </source>
</evidence>
<dbReference type="EMBL" id="AEMG01000002">
    <property type="protein sequence ID" value="EFW93764.1"/>
    <property type="molecule type" value="Genomic_DNA"/>
</dbReference>
<proteinExistence type="predicted"/>